<protein>
    <recommendedName>
        <fullName evidence="1">Phage tail collar domain-containing protein</fullName>
    </recommendedName>
</protein>
<dbReference type="InterPro" id="IPR037053">
    <property type="entry name" value="Phage_tail_collar_dom_sf"/>
</dbReference>
<dbReference type="STRING" id="1121898.GCA_000422725_00447"/>
<evidence type="ECO:0000259" key="1">
    <source>
        <dbReference type="Pfam" id="PF07484"/>
    </source>
</evidence>
<dbReference type="SUPFAM" id="SSF88874">
    <property type="entry name" value="Receptor-binding domain of short tail fibre protein gp12"/>
    <property type="match status" value="1"/>
</dbReference>
<evidence type="ECO:0000313" key="2">
    <source>
        <dbReference type="EMBL" id="KGO93929.1"/>
    </source>
</evidence>
<comment type="caution">
    <text evidence="2">The sequence shown here is derived from an EMBL/GenBank/DDBJ whole genome shotgun (WGS) entry which is preliminary data.</text>
</comment>
<evidence type="ECO:0000313" key="3">
    <source>
        <dbReference type="Proteomes" id="UP000030111"/>
    </source>
</evidence>
<dbReference type="InterPro" id="IPR011083">
    <property type="entry name" value="Phage_tail_collar_dom"/>
</dbReference>
<sequence length="186" mass="19374">MDEYIGIIKLFAGSFEIKGWAFCDGRLLPLSQYQALFSLIGTTYGGDGRTTFALPDLRSRVALGMGQGPGLGNYAEGQMSGTESVTLTVGNIPPHNHTGHVVVSSAESTDGTAQRGGAIATPGALSGRTFSSTLGYVNAAVTPDIPLSDSTVVTNYTGSGLPVSTMQPYLALNYIICLEGVYPSRS</sequence>
<gene>
    <name evidence="2" type="ORF">Q766_05975</name>
</gene>
<dbReference type="Pfam" id="PF07484">
    <property type="entry name" value="Collar"/>
    <property type="match status" value="1"/>
</dbReference>
<dbReference type="OrthoDB" id="9810174at2"/>
<accession>A0A0A2MNM4</accession>
<dbReference type="EMBL" id="JRLY01000003">
    <property type="protein sequence ID" value="KGO93929.1"/>
    <property type="molecule type" value="Genomic_DNA"/>
</dbReference>
<name>A0A0A2MNM4_9FLAO</name>
<feature type="domain" description="Phage tail collar" evidence="1">
    <location>
        <begin position="6"/>
        <end position="61"/>
    </location>
</feature>
<dbReference type="Gene3D" id="3.90.1340.10">
    <property type="entry name" value="Phage tail collar domain"/>
    <property type="match status" value="1"/>
</dbReference>
<dbReference type="RefSeq" id="WP_026991902.1">
    <property type="nucleotide sequence ID" value="NZ_JRLY01000003.1"/>
</dbReference>
<proteinExistence type="predicted"/>
<reference evidence="2 3" key="1">
    <citation type="submission" date="2013-09" db="EMBL/GenBank/DDBJ databases">
        <authorList>
            <person name="Zeng Z."/>
            <person name="Chen C."/>
        </authorList>
    </citation>
    <scope>NUCLEOTIDE SEQUENCE [LARGE SCALE GENOMIC DNA]</scope>
    <source>
        <strain evidence="2 3">WB 4.1-42</strain>
    </source>
</reference>
<organism evidence="2 3">
    <name type="scientific">Flavobacterium subsaxonicum WB 4.1-42 = DSM 21790</name>
    <dbReference type="NCBI Taxonomy" id="1121898"/>
    <lineage>
        <taxon>Bacteria</taxon>
        <taxon>Pseudomonadati</taxon>
        <taxon>Bacteroidota</taxon>
        <taxon>Flavobacteriia</taxon>
        <taxon>Flavobacteriales</taxon>
        <taxon>Flavobacteriaceae</taxon>
        <taxon>Flavobacterium</taxon>
    </lineage>
</organism>
<dbReference type="eggNOG" id="COG4675">
    <property type="taxonomic scope" value="Bacteria"/>
</dbReference>
<keyword evidence="3" id="KW-1185">Reference proteome</keyword>
<dbReference type="Proteomes" id="UP000030111">
    <property type="component" value="Unassembled WGS sequence"/>
</dbReference>
<dbReference type="AlphaFoldDB" id="A0A0A2MNM4"/>